<dbReference type="EMBL" id="FTOT01000008">
    <property type="protein sequence ID" value="SIT20232.1"/>
    <property type="molecule type" value="Genomic_DNA"/>
</dbReference>
<evidence type="ECO:0008006" key="3">
    <source>
        <dbReference type="Google" id="ProtNLM"/>
    </source>
</evidence>
<proteinExistence type="predicted"/>
<gene>
    <name evidence="1" type="ORF">SAMN05421774_10893</name>
</gene>
<dbReference type="AlphaFoldDB" id="A0A1N7QBI7"/>
<sequence>MRGHETRRRPLKMSPLMMTKAYLIWAHCQSRGWGQSFQSVADALGFPRQTVISIARGKGWIGRFRSETPNAIDVPLIGEDQEVSLEPQSAPRWA</sequence>
<name>A0A1N7QBI7_9RHOB</name>
<dbReference type="RefSeq" id="WP_076533612.1">
    <property type="nucleotide sequence ID" value="NZ_BMEH01000008.1"/>
</dbReference>
<organism evidence="1 2">
    <name type="scientific">Gemmobacter megaterium</name>
    <dbReference type="NCBI Taxonomy" id="1086013"/>
    <lineage>
        <taxon>Bacteria</taxon>
        <taxon>Pseudomonadati</taxon>
        <taxon>Pseudomonadota</taxon>
        <taxon>Alphaproteobacteria</taxon>
        <taxon>Rhodobacterales</taxon>
        <taxon>Paracoccaceae</taxon>
        <taxon>Gemmobacter</taxon>
    </lineage>
</organism>
<dbReference type="Proteomes" id="UP000186141">
    <property type="component" value="Unassembled WGS sequence"/>
</dbReference>
<evidence type="ECO:0000313" key="1">
    <source>
        <dbReference type="EMBL" id="SIT20232.1"/>
    </source>
</evidence>
<accession>A0A1N7QBI7</accession>
<evidence type="ECO:0000313" key="2">
    <source>
        <dbReference type="Proteomes" id="UP000186141"/>
    </source>
</evidence>
<reference evidence="1 2" key="1">
    <citation type="submission" date="2017-01" db="EMBL/GenBank/DDBJ databases">
        <authorList>
            <person name="Mah S.A."/>
            <person name="Swanson W.J."/>
            <person name="Moy G.W."/>
            <person name="Vacquier V.D."/>
        </authorList>
    </citation>
    <scope>NUCLEOTIDE SEQUENCE [LARGE SCALE GENOMIC DNA]</scope>
    <source>
        <strain evidence="1 2">DSM 26375</strain>
    </source>
</reference>
<protein>
    <recommendedName>
        <fullName evidence="3">Helix-turn-helix domain-containing protein</fullName>
    </recommendedName>
</protein>
<keyword evidence="2" id="KW-1185">Reference proteome</keyword>
<dbReference type="STRING" id="1086013.SAMN05421774_10893"/>
<dbReference type="OrthoDB" id="7873485at2"/>